<evidence type="ECO:0000313" key="2">
    <source>
        <dbReference type="EMBL" id="MEX3751678.1"/>
    </source>
</evidence>
<keyword evidence="3" id="KW-1185">Reference proteome</keyword>
<evidence type="ECO:0008006" key="4">
    <source>
        <dbReference type="Google" id="ProtNLM"/>
    </source>
</evidence>
<dbReference type="Proteomes" id="UP001558535">
    <property type="component" value="Unassembled WGS sequence"/>
</dbReference>
<protein>
    <recommendedName>
        <fullName evidence="4">Integrase catalytic domain-containing protein</fullName>
    </recommendedName>
</protein>
<reference evidence="2 3" key="1">
    <citation type="submission" date="2024-07" db="EMBL/GenBank/DDBJ databases">
        <title>A survey of Mimosa microsymbionts across Brazilian biomes reveals a high diversity of Paraburkholderia nodulating endemic species, but also that Cupriavidus is common as a symbiont of widespread species.</title>
        <authorList>
            <person name="Rouws L."/>
            <person name="Barauna A."/>
            <person name="Beukes C."/>
            <person name="Rouws J.R.C."/>
            <person name="De Faria S.M."/>
            <person name="Gross E."/>
            <person name="Bueno Dos Reis Junior F."/>
            <person name="Simon M.F."/>
            <person name="Maluk M."/>
            <person name="Odee D.W."/>
            <person name="Kenicer G."/>
            <person name="Young J.P.W."/>
            <person name="Reis V.M."/>
            <person name="Zilli J."/>
            <person name="James E.K."/>
        </authorList>
    </citation>
    <scope>NUCLEOTIDE SEQUENCE [LARGE SCALE GENOMIC DNA]</scope>
    <source>
        <strain evidence="2 3">BR14375</strain>
    </source>
</reference>
<sequence>MESDGVDNSMQCSVRTIGGRVIDSSVWATPDEGGLQGDRRALYLARKNAVSLYLAGASPDDIRHSTSLSVKQVYRLIRERCLETHPDGRPFGWRGLVPWFRVRPYQRRKKVNIDQFGGGAAGAMQALLLSLPDLREAFDRRICAGSSAKRLVEVRRSKRRHCAWFLDQLRSLGYEARGEWPFNTSSRGYVSICHYVDNVLAADPTALAETAGGPEAVKKLKTGDGSRRPVLKFMQRVEMDAHKLDGRFCVSLPLLDGGFQEKIVHRLWVIVIIEVVSRAVLGYYFSVRREVSKDDVLRAVKRALNVWCLRPVTFCDAPYLPGAGLLSVLGDEFVGLCWDETSVDGALAETCTHVRDALRDAVGAVLLEPATSFSRRRSKDDRPFIETFFRNIAGRGFQRMSNTTGSKPQDRKGREPEAVALASRFQYEYAEELLDVLIANYNSSPHKGIGGRTPLAYARFLHRNSNQEFRRADPTIIEALFSARKRCMVRGGAEKGRAPFVEFYYARYSNEVLHSRQDLVGSHIWVVCNKEDDCRVALGSTLDGMSLGVLRAAPPWNVSPHSLSVRTAICQAASHGQFSIPGGSDAVEVFLQYVERQPHKRLPVHPAYIEARRILAVAATQRIGPSLLKSALERATDADVSTTESATRKPVAGEASLQRPGPEVKSPNGRALPPRRMAQSDKR</sequence>
<dbReference type="RefSeq" id="WP_368608374.1">
    <property type="nucleotide sequence ID" value="NZ_JBFPKB010000005.1"/>
</dbReference>
<dbReference type="EMBL" id="JBFPKE010000004">
    <property type="protein sequence ID" value="MEX3751678.1"/>
    <property type="molecule type" value="Genomic_DNA"/>
</dbReference>
<name>A0ABV3WEP1_9BURK</name>
<dbReference type="InterPro" id="IPR036397">
    <property type="entry name" value="RNaseH_sf"/>
</dbReference>
<feature type="region of interest" description="Disordered" evidence="1">
    <location>
        <begin position="633"/>
        <end position="683"/>
    </location>
</feature>
<organism evidence="2 3">
    <name type="scientific">Paraburkholderia phenoliruptrix</name>
    <dbReference type="NCBI Taxonomy" id="252970"/>
    <lineage>
        <taxon>Bacteria</taxon>
        <taxon>Pseudomonadati</taxon>
        <taxon>Pseudomonadota</taxon>
        <taxon>Betaproteobacteria</taxon>
        <taxon>Burkholderiales</taxon>
        <taxon>Burkholderiaceae</taxon>
        <taxon>Paraburkholderia</taxon>
    </lineage>
</organism>
<comment type="caution">
    <text evidence="2">The sequence shown here is derived from an EMBL/GenBank/DDBJ whole genome shotgun (WGS) entry which is preliminary data.</text>
</comment>
<evidence type="ECO:0000313" key="3">
    <source>
        <dbReference type="Proteomes" id="UP001558535"/>
    </source>
</evidence>
<evidence type="ECO:0000256" key="1">
    <source>
        <dbReference type="SAM" id="MobiDB-lite"/>
    </source>
</evidence>
<gene>
    <name evidence="2" type="ORF">AB3X84_16930</name>
</gene>
<dbReference type="Gene3D" id="3.30.420.10">
    <property type="entry name" value="Ribonuclease H-like superfamily/Ribonuclease H"/>
    <property type="match status" value="1"/>
</dbReference>
<proteinExistence type="predicted"/>
<accession>A0ABV3WEP1</accession>